<proteinExistence type="predicted"/>
<evidence type="ECO:0000313" key="2">
    <source>
        <dbReference type="Proteomes" id="UP000199054"/>
    </source>
</evidence>
<evidence type="ECO:0008006" key="3">
    <source>
        <dbReference type="Google" id="ProtNLM"/>
    </source>
</evidence>
<keyword evidence="2" id="KW-1185">Reference proteome</keyword>
<dbReference type="AlphaFoldDB" id="A0A1H8NK79"/>
<sequence>MARIVARLMKDMAIQGTIRDKPHRKTIPDTKAPCPLDKVNRAFGVPAPNMLWVSDFTGVVAEVSV</sequence>
<gene>
    <name evidence="1" type="ORF">SAMN04489859_10632</name>
</gene>
<dbReference type="EMBL" id="FODE01000063">
    <property type="protein sequence ID" value="SEO29972.1"/>
    <property type="molecule type" value="Genomic_DNA"/>
</dbReference>
<dbReference type="STRING" id="34002.SAMN04489859_10632"/>
<evidence type="ECO:0000313" key="1">
    <source>
        <dbReference type="EMBL" id="SEO29972.1"/>
    </source>
</evidence>
<organism evidence="1 2">
    <name type="scientific">Paracoccus alcaliphilus</name>
    <dbReference type="NCBI Taxonomy" id="34002"/>
    <lineage>
        <taxon>Bacteria</taxon>
        <taxon>Pseudomonadati</taxon>
        <taxon>Pseudomonadota</taxon>
        <taxon>Alphaproteobacteria</taxon>
        <taxon>Rhodobacterales</taxon>
        <taxon>Paracoccaceae</taxon>
        <taxon>Paracoccus</taxon>
    </lineage>
</organism>
<protein>
    <recommendedName>
        <fullName evidence="3">Transposase</fullName>
    </recommendedName>
</protein>
<dbReference type="Proteomes" id="UP000199054">
    <property type="component" value="Unassembled WGS sequence"/>
</dbReference>
<name>A0A1H8NK79_9RHOB</name>
<reference evidence="1 2" key="1">
    <citation type="submission" date="2016-10" db="EMBL/GenBank/DDBJ databases">
        <authorList>
            <person name="de Groot N.N."/>
        </authorList>
    </citation>
    <scope>NUCLEOTIDE SEQUENCE [LARGE SCALE GENOMIC DNA]</scope>
    <source>
        <strain evidence="1 2">DSM 8512</strain>
    </source>
</reference>
<accession>A0A1H8NK79</accession>